<name>A0AAJ6AMG8_9MICC</name>
<reference evidence="1 2" key="1">
    <citation type="submission" date="2023-03" db="EMBL/GenBank/DDBJ databases">
        <title>Complete genome sequences of several Auritidibacter ignavus strains isolated from ear infections.</title>
        <authorList>
            <person name="Baehr T."/>
            <person name="Baumhoegger A.M."/>
        </authorList>
    </citation>
    <scope>NUCLEOTIDE SEQUENCE [LARGE SCALE GENOMIC DNA]</scope>
    <source>
        <strain evidence="1 2">BABAE-6</strain>
    </source>
</reference>
<dbReference type="RefSeq" id="WP_110099181.1">
    <property type="nucleotide sequence ID" value="NZ_CP122561.1"/>
</dbReference>
<dbReference type="Proteomes" id="UP001224674">
    <property type="component" value="Chromosome"/>
</dbReference>
<gene>
    <name evidence="1" type="ORF">QDX21_09270</name>
</gene>
<accession>A0AAJ6AMG8</accession>
<dbReference type="GeneID" id="83696097"/>
<dbReference type="EMBL" id="CP122566">
    <property type="protein sequence ID" value="WGH92499.1"/>
    <property type="molecule type" value="Genomic_DNA"/>
</dbReference>
<keyword evidence="2" id="KW-1185">Reference proteome</keyword>
<evidence type="ECO:0000313" key="1">
    <source>
        <dbReference type="EMBL" id="WGH92499.1"/>
    </source>
</evidence>
<evidence type="ECO:0000313" key="2">
    <source>
        <dbReference type="Proteomes" id="UP001224674"/>
    </source>
</evidence>
<protein>
    <submittedName>
        <fullName evidence="1">Uncharacterized protein</fullName>
    </submittedName>
</protein>
<sequence>MITEVIKNPRALPQVRNDLAQDPVAELQSQEAALSGALSDSVPGRLPNKSSALVSVTGNADVLHDEHGLSIDQLFRTAS</sequence>
<organism evidence="1 2">
    <name type="scientific">Auritidibacter ignavus</name>
    <dbReference type="NCBI Taxonomy" id="678932"/>
    <lineage>
        <taxon>Bacteria</taxon>
        <taxon>Bacillati</taxon>
        <taxon>Actinomycetota</taxon>
        <taxon>Actinomycetes</taxon>
        <taxon>Micrococcales</taxon>
        <taxon>Micrococcaceae</taxon>
        <taxon>Auritidibacter</taxon>
    </lineage>
</organism>
<proteinExistence type="predicted"/>
<dbReference type="AlphaFoldDB" id="A0AAJ6AMG8"/>